<gene>
    <name evidence="2" type="ORF">SAMEA4412692_01187</name>
</gene>
<protein>
    <submittedName>
        <fullName evidence="2">Protein of uncharacterized function (DUF1576)</fullName>
    </submittedName>
</protein>
<dbReference type="InterPro" id="IPR011470">
    <property type="entry name" value="DUF1576"/>
</dbReference>
<feature type="transmembrane region" description="Helical" evidence="1">
    <location>
        <begin position="100"/>
        <end position="126"/>
    </location>
</feature>
<sequence length="432" mass="47960">MLIRKFKDHLDIHWEKDCMLLLGIVTFLYAMLMPDSKDVITNYQKLLLHQTYLIHDFFEVAGISATFVNVALHFLVAYYLNVRNNLTHLTGFQLAATGIFIGHSFFGTHLLNIVPIIAGVVLYAHWAGHSFKLYTSQSLFATSTAPLVSYLLFSNGVSLQSILLALGVGLLLGFITPPLAEAFLKFHQGYTLYNTGFTTGIIVMIVYACLRYFGYEVDDISMISRHAHWYILVYIGVMSLSFIVLSLLGADLSEIRQKFAKLDKRVGRLPDDFVMKYGRRTTFLNMGLMGITYLLFVITLGMPLNGPIAGGLVSIIGFSAFGKHLRNTLPVAVGVILAGYFSLGRLDDLTVILPLLFGTALAPIAGYYGIIMGMLAGFLQFNLTQSVIKLHLGLSLYNNGFSTGFVAAFMVPVLESIKDQWSAKNKRSEIKK</sequence>
<proteinExistence type="predicted"/>
<keyword evidence="3" id="KW-1185">Reference proteome</keyword>
<reference evidence="2 3" key="1">
    <citation type="submission" date="2017-06" db="EMBL/GenBank/DDBJ databases">
        <authorList>
            <consortium name="Pathogen Informatics"/>
        </authorList>
    </citation>
    <scope>NUCLEOTIDE SEQUENCE [LARGE SCALE GENOMIC DNA]</scope>
    <source>
        <strain evidence="2 3">NCTC13788</strain>
    </source>
</reference>
<feature type="transmembrane region" description="Helical" evidence="1">
    <location>
        <begin position="227"/>
        <end position="248"/>
    </location>
</feature>
<dbReference type="STRING" id="1123308.GCA_000380085_01828"/>
<feature type="transmembrane region" description="Helical" evidence="1">
    <location>
        <begin position="20"/>
        <end position="36"/>
    </location>
</feature>
<name>A0A239STH3_9STRE</name>
<keyword evidence="1" id="KW-0812">Transmembrane</keyword>
<dbReference type="eggNOG" id="ENOG502Z7MK">
    <property type="taxonomic scope" value="Bacteria"/>
</dbReference>
<feature type="transmembrane region" description="Helical" evidence="1">
    <location>
        <begin position="159"/>
        <end position="180"/>
    </location>
</feature>
<accession>A0A239STH3</accession>
<dbReference type="EMBL" id="LT906439">
    <property type="protein sequence ID" value="SNU88697.1"/>
    <property type="molecule type" value="Genomic_DNA"/>
</dbReference>
<feature type="transmembrane region" description="Helical" evidence="1">
    <location>
        <begin position="355"/>
        <end position="379"/>
    </location>
</feature>
<keyword evidence="1" id="KW-1133">Transmembrane helix</keyword>
<dbReference type="KEGG" id="smen:SAMEA4412692_1187"/>
<feature type="transmembrane region" description="Helical" evidence="1">
    <location>
        <begin position="192"/>
        <end position="215"/>
    </location>
</feature>
<dbReference type="AlphaFoldDB" id="A0A239STH3"/>
<keyword evidence="1" id="KW-0472">Membrane</keyword>
<evidence type="ECO:0000313" key="2">
    <source>
        <dbReference type="EMBL" id="SNU88697.1"/>
    </source>
</evidence>
<organism evidence="2 3">
    <name type="scientific">Streptococcus merionis</name>
    <dbReference type="NCBI Taxonomy" id="400065"/>
    <lineage>
        <taxon>Bacteria</taxon>
        <taxon>Bacillati</taxon>
        <taxon>Bacillota</taxon>
        <taxon>Bacilli</taxon>
        <taxon>Lactobacillales</taxon>
        <taxon>Streptococcaceae</taxon>
        <taxon>Streptococcus</taxon>
    </lineage>
</organism>
<dbReference type="Pfam" id="PF07613">
    <property type="entry name" value="DUF1576"/>
    <property type="match status" value="2"/>
</dbReference>
<feature type="transmembrane region" description="Helical" evidence="1">
    <location>
        <begin position="324"/>
        <end position="343"/>
    </location>
</feature>
<feature type="transmembrane region" description="Helical" evidence="1">
    <location>
        <begin position="57"/>
        <end position="80"/>
    </location>
</feature>
<feature type="transmembrane region" description="Helical" evidence="1">
    <location>
        <begin position="283"/>
        <end position="304"/>
    </location>
</feature>
<evidence type="ECO:0000313" key="3">
    <source>
        <dbReference type="Proteomes" id="UP000215185"/>
    </source>
</evidence>
<evidence type="ECO:0000256" key="1">
    <source>
        <dbReference type="SAM" id="Phobius"/>
    </source>
</evidence>
<feature type="transmembrane region" description="Helical" evidence="1">
    <location>
        <begin position="399"/>
        <end position="417"/>
    </location>
</feature>
<dbReference type="Proteomes" id="UP000215185">
    <property type="component" value="Chromosome 1"/>
</dbReference>